<dbReference type="AlphaFoldDB" id="A0A644XKQ4"/>
<dbReference type="SUPFAM" id="SSF51215">
    <property type="entry name" value="Regulatory protein AraC"/>
    <property type="match status" value="1"/>
</dbReference>
<dbReference type="PANTHER" id="PTHR43280">
    <property type="entry name" value="ARAC-FAMILY TRANSCRIPTIONAL REGULATOR"/>
    <property type="match status" value="1"/>
</dbReference>
<dbReference type="EMBL" id="VSSQ01002592">
    <property type="protein sequence ID" value="MPM16338.1"/>
    <property type="molecule type" value="Genomic_DNA"/>
</dbReference>
<dbReference type="InterPro" id="IPR018062">
    <property type="entry name" value="HTH_AraC-typ_CS"/>
</dbReference>
<dbReference type="Gene3D" id="1.10.10.60">
    <property type="entry name" value="Homeodomain-like"/>
    <property type="match status" value="1"/>
</dbReference>
<name>A0A644XKQ4_9ZZZZ</name>
<dbReference type="InterPro" id="IPR018060">
    <property type="entry name" value="HTH_AraC"/>
</dbReference>
<dbReference type="InterPro" id="IPR009057">
    <property type="entry name" value="Homeodomain-like_sf"/>
</dbReference>
<keyword evidence="1" id="KW-0805">Transcription regulation</keyword>
<evidence type="ECO:0000256" key="3">
    <source>
        <dbReference type="ARBA" id="ARBA00023163"/>
    </source>
</evidence>
<reference evidence="5" key="1">
    <citation type="submission" date="2019-08" db="EMBL/GenBank/DDBJ databases">
        <authorList>
            <person name="Kucharzyk K."/>
            <person name="Murdoch R.W."/>
            <person name="Higgins S."/>
            <person name="Loffler F."/>
        </authorList>
    </citation>
    <scope>NUCLEOTIDE SEQUENCE</scope>
</reference>
<dbReference type="SUPFAM" id="SSF46689">
    <property type="entry name" value="Homeodomain-like"/>
    <property type="match status" value="1"/>
</dbReference>
<evidence type="ECO:0000256" key="1">
    <source>
        <dbReference type="ARBA" id="ARBA00023015"/>
    </source>
</evidence>
<evidence type="ECO:0000256" key="2">
    <source>
        <dbReference type="ARBA" id="ARBA00023125"/>
    </source>
</evidence>
<dbReference type="SMART" id="SM00342">
    <property type="entry name" value="HTH_ARAC"/>
    <property type="match status" value="1"/>
</dbReference>
<dbReference type="InterPro" id="IPR037923">
    <property type="entry name" value="HTH-like"/>
</dbReference>
<evidence type="ECO:0000313" key="5">
    <source>
        <dbReference type="EMBL" id="MPM16338.1"/>
    </source>
</evidence>
<gene>
    <name evidence="5" type="primary">rhaR_59</name>
    <name evidence="5" type="ORF">SDC9_62716</name>
</gene>
<dbReference type="GO" id="GO:0043565">
    <property type="term" value="F:sequence-specific DNA binding"/>
    <property type="evidence" value="ECO:0007669"/>
    <property type="project" value="InterPro"/>
</dbReference>
<keyword evidence="3" id="KW-0804">Transcription</keyword>
<proteinExistence type="predicted"/>
<keyword evidence="2" id="KW-0238">DNA-binding</keyword>
<dbReference type="PROSITE" id="PS01124">
    <property type="entry name" value="HTH_ARAC_FAMILY_2"/>
    <property type="match status" value="1"/>
</dbReference>
<organism evidence="5">
    <name type="scientific">bioreactor metagenome</name>
    <dbReference type="NCBI Taxonomy" id="1076179"/>
    <lineage>
        <taxon>unclassified sequences</taxon>
        <taxon>metagenomes</taxon>
        <taxon>ecological metagenomes</taxon>
    </lineage>
</organism>
<sequence length="310" mass="34220">MEHVPAEQVFTVRAFAGELPVECFLSARVFQADLSQLHPAFSEDHVHACYELLLCRKGSGYQFIGGTAHAYTDESVFVLAPFVTHAHIGNPGSPELRCSIRFILPEGAALSGRCEPSFAAALERLRRDTYAFFPANAQIITLANLLTDAVCSPESSALLVLGGLLSALFSSVFSELTGLSGSRDASAPKLLSERDSARRLIIDSFFGQMFDGAARIEDLCSQVHLSQSSLNRVIRELYGTSFKQKLIEARVAYIKYYLKYTDLPIRVVAEKTGFAEDNKLSLFFKQHTGLSPTQYRQRERSAPPEPAQCK</sequence>
<dbReference type="Pfam" id="PF12833">
    <property type="entry name" value="HTH_18"/>
    <property type="match status" value="1"/>
</dbReference>
<dbReference type="PROSITE" id="PS00041">
    <property type="entry name" value="HTH_ARAC_FAMILY_1"/>
    <property type="match status" value="1"/>
</dbReference>
<evidence type="ECO:0000259" key="4">
    <source>
        <dbReference type="PROSITE" id="PS01124"/>
    </source>
</evidence>
<feature type="domain" description="HTH araC/xylS-type" evidence="4">
    <location>
        <begin position="195"/>
        <end position="298"/>
    </location>
</feature>
<dbReference type="PANTHER" id="PTHR43280:SF28">
    <property type="entry name" value="HTH-TYPE TRANSCRIPTIONAL ACTIVATOR RHAS"/>
    <property type="match status" value="1"/>
</dbReference>
<accession>A0A644XKQ4</accession>
<protein>
    <submittedName>
        <fullName evidence="5">HTH-type transcriptional activator RhaR</fullName>
    </submittedName>
</protein>
<comment type="caution">
    <text evidence="5">The sequence shown here is derived from an EMBL/GenBank/DDBJ whole genome shotgun (WGS) entry which is preliminary data.</text>
</comment>
<dbReference type="GO" id="GO:0003700">
    <property type="term" value="F:DNA-binding transcription factor activity"/>
    <property type="evidence" value="ECO:0007669"/>
    <property type="project" value="InterPro"/>
</dbReference>